<organism evidence="1">
    <name type="scientific">Dunaliella tertiolecta</name>
    <name type="common">Green alga</name>
    <dbReference type="NCBI Taxonomy" id="3047"/>
    <lineage>
        <taxon>Eukaryota</taxon>
        <taxon>Viridiplantae</taxon>
        <taxon>Chlorophyta</taxon>
        <taxon>core chlorophytes</taxon>
        <taxon>Chlorophyceae</taxon>
        <taxon>CS clade</taxon>
        <taxon>Chlamydomonadales</taxon>
        <taxon>Dunaliellaceae</taxon>
        <taxon>Dunaliella</taxon>
    </lineage>
</organism>
<gene>
    <name evidence="1" type="ORF">DTER00134_LOCUS803</name>
</gene>
<dbReference type="EMBL" id="HBIP01001898">
    <property type="protein sequence ID" value="CAE0485764.1"/>
    <property type="molecule type" value="Transcribed_RNA"/>
</dbReference>
<proteinExistence type="predicted"/>
<dbReference type="InterPro" id="IPR054538">
    <property type="entry name" value="ASA5"/>
</dbReference>
<accession>A0A7S3VHE3</accession>
<name>A0A7S3VHE3_DUNTE</name>
<reference evidence="1" key="1">
    <citation type="submission" date="2021-01" db="EMBL/GenBank/DDBJ databases">
        <authorList>
            <person name="Corre E."/>
            <person name="Pelletier E."/>
            <person name="Niang G."/>
            <person name="Scheremetjew M."/>
            <person name="Finn R."/>
            <person name="Kale V."/>
            <person name="Holt S."/>
            <person name="Cochrane G."/>
            <person name="Meng A."/>
            <person name="Brown T."/>
            <person name="Cohen L."/>
        </authorList>
    </citation>
    <scope>NUCLEOTIDE SEQUENCE</scope>
    <source>
        <strain evidence="1">CCMP1320</strain>
    </source>
</reference>
<evidence type="ECO:0000313" key="1">
    <source>
        <dbReference type="EMBL" id="CAE0485764.1"/>
    </source>
</evidence>
<sequence length="123" mass="14099">MKLLPESLQQEAATAALVAGSVLYYLDTQVLPSLMREHKLHAAWAAAGKRYHDTLWKHNYSYDRDLRYSAISKNQVLEHIQHTQPKSMAEHVDKMVASNSKIYNAFTPGSKRLMIWHSQPSLH</sequence>
<dbReference type="AlphaFoldDB" id="A0A7S3VHE3"/>
<protein>
    <submittedName>
        <fullName evidence="1">Uncharacterized protein</fullName>
    </submittedName>
</protein>
<dbReference type="Pfam" id="PF22804">
    <property type="entry name" value="ASA5"/>
    <property type="match status" value="1"/>
</dbReference>